<reference evidence="3 4" key="2">
    <citation type="journal article" date="2018" name="Annu Rev Anim Biosci">
        <title>Bat Biology, Genomes, and the Bat1K Project: To Generate Chromosome-Level Genomes for All Living Bat Species.</title>
        <authorList>
            <person name="Teeling E.C."/>
            <person name="Vernes S.C."/>
            <person name="Davalos L.M."/>
            <person name="Ray D.A."/>
            <person name="Gilbert M.T.P."/>
            <person name="Myers E."/>
        </authorList>
    </citation>
    <scope>NUCLEOTIDE SEQUENCE</scope>
</reference>
<proteinExistence type="inferred from homology"/>
<dbReference type="PANTHER" id="PTHR31833:SF2">
    <property type="entry name" value="UPF0690 PROTEIN C1ORF52"/>
    <property type="match status" value="1"/>
</dbReference>
<reference evidence="4" key="3">
    <citation type="submission" date="2018-12" db="EMBL/GenBank/DDBJ databases">
        <title>G10K-VGP greater horseshoe bat female genome, primary haplotype.</title>
        <authorList>
            <person name="Teeling E."/>
            <person name="Myers G."/>
            <person name="Vernes S."/>
            <person name="Pippel M."/>
            <person name="Winkler S."/>
            <person name="Fedrigo O."/>
            <person name="Rhie A."/>
            <person name="Koren S."/>
            <person name="Phillippy A."/>
            <person name="Lewin H."/>
            <person name="Damas J."/>
            <person name="Howe K."/>
            <person name="Mountcastle J."/>
            <person name="Jarvis E.D."/>
        </authorList>
    </citation>
    <scope>NUCLEOTIDE SEQUENCE [LARGE SCALE GENOMIC DNA]</scope>
</reference>
<evidence type="ECO:0000313" key="3">
    <source>
        <dbReference type="Ensembl" id="ENSRFEP00010007651.1"/>
    </source>
</evidence>
<evidence type="ECO:0000256" key="2">
    <source>
        <dbReference type="SAM" id="MobiDB-lite"/>
    </source>
</evidence>
<reference evidence="3" key="4">
    <citation type="submission" date="2025-08" db="UniProtKB">
        <authorList>
            <consortium name="Ensembl"/>
        </authorList>
    </citation>
    <scope>IDENTIFICATION</scope>
</reference>
<dbReference type="Pfam" id="PF15559">
    <property type="entry name" value="DUF4660"/>
    <property type="match status" value="1"/>
</dbReference>
<dbReference type="Proteomes" id="UP000472240">
    <property type="component" value="Chromosome 2"/>
</dbReference>
<dbReference type="InParanoid" id="A0A671E350"/>
<evidence type="ECO:0000256" key="1">
    <source>
        <dbReference type="ARBA" id="ARBA00008407"/>
    </source>
</evidence>
<dbReference type="AlphaFoldDB" id="A0A671E350"/>
<reference evidence="3" key="5">
    <citation type="submission" date="2025-09" db="UniProtKB">
        <authorList>
            <consortium name="Ensembl"/>
        </authorList>
    </citation>
    <scope>IDENTIFICATION</scope>
</reference>
<keyword evidence="4" id="KW-1185">Reference proteome</keyword>
<sequence>MAAQEKDPLSCFAAQGSSSSGSSEEESNSELENRSRRALDPETWGRGCGNKTEKWLPGHAGLFGTVTRPAFLYNPLNQQGDWERHVVKAPEDITVTFEYLPVTNTLFAM</sequence>
<reference evidence="3 4" key="1">
    <citation type="journal article" date="2015" name="Annu Rev Anim Biosci">
        <title>The Genome 10K Project: a way forward.</title>
        <authorList>
            <person name="Koepfli K.P."/>
            <person name="Paten B."/>
            <person name="O'Brien S.J."/>
            <person name="Koepfli K.P."/>
            <person name="Paten B."/>
            <person name="Antunes A."/>
            <person name="Belov K."/>
            <person name="Bustamante C."/>
            <person name="Castoe T.A."/>
            <person name="Clawson H."/>
            <person name="Crawford A.J."/>
            <person name="Diekhans M."/>
            <person name="Distel D."/>
            <person name="Durbin R."/>
            <person name="Earl D."/>
            <person name="Fujita M.K."/>
            <person name="Gamble T."/>
            <person name="Georges A."/>
            <person name="Gemmell N."/>
            <person name="Gilbert M.T."/>
            <person name="Graves J.M."/>
            <person name="Green R.E."/>
            <person name="Hickey G."/>
            <person name="Jarvis E.D."/>
            <person name="Johnson W."/>
            <person name="Komissarov A."/>
            <person name="Korf I."/>
            <person name="Kuhn R."/>
            <person name="Larkin D.M."/>
            <person name="Lewin H."/>
            <person name="Lopez J.V."/>
            <person name="Ma J."/>
            <person name="Marques-Bonet T."/>
            <person name="Miller W."/>
            <person name="Murphy R."/>
            <person name="Pevzner P."/>
            <person name="Shapiro B."/>
            <person name="Steiner C."/>
            <person name="Tamazian G."/>
            <person name="Venkatesh B."/>
            <person name="Wang J."/>
            <person name="Wayne R."/>
            <person name="Wiley E."/>
            <person name="Yang H."/>
            <person name="Zhang G."/>
            <person name="Haussler D."/>
            <person name="Ryder O."/>
            <person name="O'Brien S.J."/>
        </authorList>
    </citation>
    <scope>NUCLEOTIDE SEQUENCE</scope>
</reference>
<dbReference type="OMA" id="APEEXDE"/>
<accession>A0A671E350</accession>
<organism evidence="3 4">
    <name type="scientific">Rhinolophus ferrumequinum</name>
    <name type="common">Greater horseshoe bat</name>
    <dbReference type="NCBI Taxonomy" id="59479"/>
    <lineage>
        <taxon>Eukaryota</taxon>
        <taxon>Metazoa</taxon>
        <taxon>Chordata</taxon>
        <taxon>Craniata</taxon>
        <taxon>Vertebrata</taxon>
        <taxon>Euteleostomi</taxon>
        <taxon>Mammalia</taxon>
        <taxon>Eutheria</taxon>
        <taxon>Laurasiatheria</taxon>
        <taxon>Chiroptera</taxon>
        <taxon>Yinpterochiroptera</taxon>
        <taxon>Rhinolophoidea</taxon>
        <taxon>Rhinolophidae</taxon>
        <taxon>Rhinolophinae</taxon>
        <taxon>Rhinolophus</taxon>
    </lineage>
</organism>
<feature type="region of interest" description="Disordered" evidence="2">
    <location>
        <begin position="1"/>
        <end position="51"/>
    </location>
</feature>
<dbReference type="PANTHER" id="PTHR31833">
    <property type="entry name" value="UPF0690 PROTEIN C1ORF52"/>
    <property type="match status" value="1"/>
</dbReference>
<dbReference type="InterPro" id="IPR029089">
    <property type="entry name" value="DUF4660"/>
</dbReference>
<protein>
    <submittedName>
        <fullName evidence="3">Uncharacterized protein</fullName>
    </submittedName>
</protein>
<name>A0A671E350_RHIFE</name>
<dbReference type="Ensembl" id="ENSRFET00010008405.1">
    <property type="protein sequence ID" value="ENSRFEP00010007651.1"/>
    <property type="gene ID" value="ENSRFEG00010005199.1"/>
</dbReference>
<dbReference type="GeneTree" id="ENSGT00390000017398"/>
<comment type="similarity">
    <text evidence="1">Belongs to the UPF0690 family.</text>
</comment>
<evidence type="ECO:0000313" key="4">
    <source>
        <dbReference type="Proteomes" id="UP000472240"/>
    </source>
</evidence>
<feature type="compositionally biased region" description="Basic and acidic residues" evidence="2">
    <location>
        <begin position="31"/>
        <end position="40"/>
    </location>
</feature>